<comment type="caution">
    <text evidence="2">The sequence shown here is derived from an EMBL/GenBank/DDBJ whole genome shotgun (WGS) entry which is preliminary data.</text>
</comment>
<dbReference type="Pfam" id="PF05857">
    <property type="entry name" value="TraX"/>
    <property type="match status" value="1"/>
</dbReference>
<feature type="transmembrane region" description="Helical" evidence="1">
    <location>
        <begin position="191"/>
        <end position="220"/>
    </location>
</feature>
<keyword evidence="1" id="KW-0472">Membrane</keyword>
<keyword evidence="1" id="KW-0812">Transmembrane</keyword>
<evidence type="ECO:0000313" key="3">
    <source>
        <dbReference type="Proteomes" id="UP000301751"/>
    </source>
</evidence>
<name>A0A480AW51_9BURK</name>
<evidence type="ECO:0000313" key="2">
    <source>
        <dbReference type="EMBL" id="GCL65553.1"/>
    </source>
</evidence>
<keyword evidence="1" id="KW-1133">Transmembrane helix</keyword>
<organism evidence="2 3">
    <name type="scientific">Pseudaquabacterium pictum</name>
    <dbReference type="NCBI Taxonomy" id="2315236"/>
    <lineage>
        <taxon>Bacteria</taxon>
        <taxon>Pseudomonadati</taxon>
        <taxon>Pseudomonadota</taxon>
        <taxon>Betaproteobacteria</taxon>
        <taxon>Burkholderiales</taxon>
        <taxon>Sphaerotilaceae</taxon>
        <taxon>Pseudaquabacterium</taxon>
    </lineage>
</organism>
<dbReference type="EMBL" id="BJCL01000017">
    <property type="protein sequence ID" value="GCL65553.1"/>
    <property type="molecule type" value="Genomic_DNA"/>
</dbReference>
<feature type="transmembrane region" description="Helical" evidence="1">
    <location>
        <begin position="104"/>
        <end position="122"/>
    </location>
</feature>
<dbReference type="InterPro" id="IPR008875">
    <property type="entry name" value="TraX"/>
</dbReference>
<reference evidence="3" key="1">
    <citation type="submission" date="2019-03" db="EMBL/GenBank/DDBJ databases">
        <title>Aquabacterium pictum sp.nov., the first bacteriochlorophyll a-containing freshwater bacterium in the genus Aquabacterium of the class Betaproteobacteria.</title>
        <authorList>
            <person name="Hirose S."/>
            <person name="Tank M."/>
            <person name="Hara E."/>
            <person name="Tamaki H."/>
            <person name="Takaichi S."/>
            <person name="Haruta S."/>
            <person name="Hanada S."/>
        </authorList>
    </citation>
    <scope>NUCLEOTIDE SEQUENCE [LARGE SCALE GENOMIC DNA]</scope>
    <source>
        <strain evidence="3">W35</strain>
    </source>
</reference>
<keyword evidence="3" id="KW-1185">Reference proteome</keyword>
<feature type="transmembrane region" description="Helical" evidence="1">
    <location>
        <begin position="232"/>
        <end position="249"/>
    </location>
</feature>
<sequence length="252" mass="27174">MSTGAKVGARVLGVSECINAPIRAPVSTAPRLELSSGSLEALKWLALLLMTLDHVNKHLLHASVPELFAAGRLALPLFGFVLGYNLARPGALASGSYSRTARRLTIFGSIATIPFIGLGGLGWGWWPFNIMATLLVATLCAWLIEVGGPARLVAAAAVFIVGGALVEFWWPGLAVCVMAWAYCRRPSWLRLALWIGALASLYVINRNLWALAALPLIFAAGQVRLNLPRGRLGFYIYYSTHLALLWVLAKLA</sequence>
<proteinExistence type="predicted"/>
<dbReference type="AlphaFoldDB" id="A0A480AW51"/>
<accession>A0A480AW51</accession>
<protein>
    <submittedName>
        <fullName evidence="2">Conjugal transfer protein TrbP</fullName>
    </submittedName>
</protein>
<dbReference type="Proteomes" id="UP000301751">
    <property type="component" value="Unassembled WGS sequence"/>
</dbReference>
<gene>
    <name evidence="2" type="primary">trbP</name>
    <name evidence="2" type="ORF">AQPW35_46340</name>
</gene>
<dbReference type="RefSeq" id="WP_137735253.1">
    <property type="nucleotide sequence ID" value="NZ_BJCL01000017.1"/>
</dbReference>
<evidence type="ECO:0000256" key="1">
    <source>
        <dbReference type="SAM" id="Phobius"/>
    </source>
</evidence>
<feature type="transmembrane region" description="Helical" evidence="1">
    <location>
        <begin position="152"/>
        <end position="171"/>
    </location>
</feature>
<dbReference type="OrthoDB" id="9781069at2"/>